<protein>
    <recommendedName>
        <fullName evidence="3">BTB domain-containing protein</fullName>
    </recommendedName>
</protein>
<name>A0A5C3PC18_9APHY</name>
<dbReference type="STRING" id="1314778.A0A5C3PC18"/>
<proteinExistence type="predicted"/>
<sequence length="434" mass="49733">MDVEHEVRKLAPDQMCRATQEATVRRQVPDERNEHAASNSFNRALATARLSNRAWHVVRRPETTQTQTQMRVGWPPPHRIWDLTCPAQAIRGAPQGDVRSRKYWVRDGTIVLRAGQMLFKIGRQLFSTKCTHLRQAIQDCPLPGAVPAGTDVVDGCPVFGLNLRTIGIGGLDFEWFLIGLYCPDRYVPRELKTLPDSVLISLMRTARLLGEHTDVYPWACSELGRRYRQDVPPPPRPLQQGEDAPHKTALRVIALAREHTIPGLMKCAAYRIVADPRFWANMDAVLQRTGQIVVDVLNEAEVVKLGMAREWLQREWRTLVSTPPCPVEDGNERHAPANDTACRSRMQGRRKAEWCAQTAGREREQEWYWAWSKLVDNGADDPFAALRWLNTQSAVRLVLRERWCERCLDERWTVWNAARVRWWAQMDGGLRLAC</sequence>
<gene>
    <name evidence="1" type="ORF">K466DRAFT_586520</name>
</gene>
<dbReference type="Proteomes" id="UP000308197">
    <property type="component" value="Unassembled WGS sequence"/>
</dbReference>
<evidence type="ECO:0000313" key="1">
    <source>
        <dbReference type="EMBL" id="TFK87274.1"/>
    </source>
</evidence>
<organism evidence="1 2">
    <name type="scientific">Polyporus arcularius HHB13444</name>
    <dbReference type="NCBI Taxonomy" id="1314778"/>
    <lineage>
        <taxon>Eukaryota</taxon>
        <taxon>Fungi</taxon>
        <taxon>Dikarya</taxon>
        <taxon>Basidiomycota</taxon>
        <taxon>Agaricomycotina</taxon>
        <taxon>Agaricomycetes</taxon>
        <taxon>Polyporales</taxon>
        <taxon>Polyporaceae</taxon>
        <taxon>Polyporus</taxon>
    </lineage>
</organism>
<accession>A0A5C3PC18</accession>
<keyword evidence="2" id="KW-1185">Reference proteome</keyword>
<dbReference type="EMBL" id="ML211161">
    <property type="protein sequence ID" value="TFK87274.1"/>
    <property type="molecule type" value="Genomic_DNA"/>
</dbReference>
<reference evidence="1 2" key="1">
    <citation type="journal article" date="2019" name="Nat. Ecol. Evol.">
        <title>Megaphylogeny resolves global patterns of mushroom evolution.</title>
        <authorList>
            <person name="Varga T."/>
            <person name="Krizsan K."/>
            <person name="Foldi C."/>
            <person name="Dima B."/>
            <person name="Sanchez-Garcia M."/>
            <person name="Sanchez-Ramirez S."/>
            <person name="Szollosi G.J."/>
            <person name="Szarkandi J.G."/>
            <person name="Papp V."/>
            <person name="Albert L."/>
            <person name="Andreopoulos W."/>
            <person name="Angelini C."/>
            <person name="Antonin V."/>
            <person name="Barry K.W."/>
            <person name="Bougher N.L."/>
            <person name="Buchanan P."/>
            <person name="Buyck B."/>
            <person name="Bense V."/>
            <person name="Catcheside P."/>
            <person name="Chovatia M."/>
            <person name="Cooper J."/>
            <person name="Damon W."/>
            <person name="Desjardin D."/>
            <person name="Finy P."/>
            <person name="Geml J."/>
            <person name="Haridas S."/>
            <person name="Hughes K."/>
            <person name="Justo A."/>
            <person name="Karasinski D."/>
            <person name="Kautmanova I."/>
            <person name="Kiss B."/>
            <person name="Kocsube S."/>
            <person name="Kotiranta H."/>
            <person name="LaButti K.M."/>
            <person name="Lechner B.E."/>
            <person name="Liimatainen K."/>
            <person name="Lipzen A."/>
            <person name="Lukacs Z."/>
            <person name="Mihaltcheva S."/>
            <person name="Morgado L.N."/>
            <person name="Niskanen T."/>
            <person name="Noordeloos M.E."/>
            <person name="Ohm R.A."/>
            <person name="Ortiz-Santana B."/>
            <person name="Ovrebo C."/>
            <person name="Racz N."/>
            <person name="Riley R."/>
            <person name="Savchenko A."/>
            <person name="Shiryaev A."/>
            <person name="Soop K."/>
            <person name="Spirin V."/>
            <person name="Szebenyi C."/>
            <person name="Tomsovsky M."/>
            <person name="Tulloss R.E."/>
            <person name="Uehling J."/>
            <person name="Grigoriev I.V."/>
            <person name="Vagvolgyi C."/>
            <person name="Papp T."/>
            <person name="Martin F.M."/>
            <person name="Miettinen O."/>
            <person name="Hibbett D.S."/>
            <person name="Nagy L.G."/>
        </authorList>
    </citation>
    <scope>NUCLEOTIDE SEQUENCE [LARGE SCALE GENOMIC DNA]</scope>
    <source>
        <strain evidence="1 2">HHB13444</strain>
    </source>
</reference>
<dbReference type="InParanoid" id="A0A5C3PC18"/>
<evidence type="ECO:0000313" key="2">
    <source>
        <dbReference type="Proteomes" id="UP000308197"/>
    </source>
</evidence>
<dbReference type="AlphaFoldDB" id="A0A5C3PC18"/>
<feature type="non-terminal residue" evidence="1">
    <location>
        <position position="1"/>
    </location>
</feature>
<evidence type="ECO:0008006" key="3">
    <source>
        <dbReference type="Google" id="ProtNLM"/>
    </source>
</evidence>